<keyword evidence="3" id="KW-1185">Reference proteome</keyword>
<feature type="region of interest" description="Disordered" evidence="1">
    <location>
        <begin position="165"/>
        <end position="193"/>
    </location>
</feature>
<dbReference type="EMBL" id="PDLN01000005">
    <property type="protein sequence ID" value="RDW86004.1"/>
    <property type="molecule type" value="Genomic_DNA"/>
</dbReference>
<organism evidence="2 3">
    <name type="scientific">Coleophoma crateriformis</name>
    <dbReference type="NCBI Taxonomy" id="565419"/>
    <lineage>
        <taxon>Eukaryota</taxon>
        <taxon>Fungi</taxon>
        <taxon>Dikarya</taxon>
        <taxon>Ascomycota</taxon>
        <taxon>Pezizomycotina</taxon>
        <taxon>Leotiomycetes</taxon>
        <taxon>Helotiales</taxon>
        <taxon>Dermateaceae</taxon>
        <taxon>Coleophoma</taxon>
    </lineage>
</organism>
<gene>
    <name evidence="2" type="ORF">BP5796_04329</name>
</gene>
<evidence type="ECO:0000313" key="2">
    <source>
        <dbReference type="EMBL" id="RDW86004.1"/>
    </source>
</evidence>
<accession>A0A3D8SIJ5</accession>
<dbReference type="AlphaFoldDB" id="A0A3D8SIJ5"/>
<comment type="caution">
    <text evidence="2">The sequence shown here is derived from an EMBL/GenBank/DDBJ whole genome shotgun (WGS) entry which is preliminary data.</text>
</comment>
<feature type="compositionally biased region" description="Low complexity" evidence="1">
    <location>
        <begin position="165"/>
        <end position="178"/>
    </location>
</feature>
<proteinExistence type="predicted"/>
<evidence type="ECO:0000313" key="3">
    <source>
        <dbReference type="Proteomes" id="UP000256328"/>
    </source>
</evidence>
<reference evidence="2 3" key="1">
    <citation type="journal article" date="2018" name="IMA Fungus">
        <title>IMA Genome-F 9: Draft genome sequence of Annulohypoxylon stygium, Aspergillus mulundensis, Berkeleyomyces basicola (syn. Thielaviopsis basicola), Ceratocystis smalleyi, two Cercospora beticola strains, Coleophoma cylindrospora, Fusarium fracticaudum, Phialophora cf. hyalina, and Morchella septimelata.</title>
        <authorList>
            <person name="Wingfield B.D."/>
            <person name="Bills G.F."/>
            <person name="Dong Y."/>
            <person name="Huang W."/>
            <person name="Nel W.J."/>
            <person name="Swalarsk-Parry B.S."/>
            <person name="Vaghefi N."/>
            <person name="Wilken P.M."/>
            <person name="An Z."/>
            <person name="de Beer Z.W."/>
            <person name="De Vos L."/>
            <person name="Chen L."/>
            <person name="Duong T.A."/>
            <person name="Gao Y."/>
            <person name="Hammerbacher A."/>
            <person name="Kikkert J.R."/>
            <person name="Li Y."/>
            <person name="Li H."/>
            <person name="Li K."/>
            <person name="Li Q."/>
            <person name="Liu X."/>
            <person name="Ma X."/>
            <person name="Naidoo K."/>
            <person name="Pethybridge S.J."/>
            <person name="Sun J."/>
            <person name="Steenkamp E.T."/>
            <person name="van der Nest M.A."/>
            <person name="van Wyk S."/>
            <person name="Wingfield M.J."/>
            <person name="Xiong C."/>
            <person name="Yue Q."/>
            <person name="Zhang X."/>
        </authorList>
    </citation>
    <scope>NUCLEOTIDE SEQUENCE [LARGE SCALE GENOMIC DNA]</scope>
    <source>
        <strain evidence="2 3">BP5796</strain>
    </source>
</reference>
<name>A0A3D8SIJ5_9HELO</name>
<protein>
    <submittedName>
        <fullName evidence="2">Uncharacterized protein</fullName>
    </submittedName>
</protein>
<dbReference type="OrthoDB" id="5409186at2759"/>
<evidence type="ECO:0000256" key="1">
    <source>
        <dbReference type="SAM" id="MobiDB-lite"/>
    </source>
</evidence>
<sequence>MRLSYPLTLAVTTAVSVVAVDLRRATFGALLGLDKRQVTICSPVPEPATCEKSCGPGNIQCISFPNCFNPSAGEVCCSDGGYCNAGYYCTNAGCCRNGTTLDECGATATLATLPGTPDSTSVGSNPSSEVSSSSFVITSTSAKSSTAITSSSSSYAQTTITSPKYTTTPLVPTTTPNTSIPSLTPSANGTPQPSPTFLTTNTGARLGNVNGIVKFSCLILVAMLF</sequence>
<feature type="compositionally biased region" description="Polar residues" evidence="1">
    <location>
        <begin position="179"/>
        <end position="193"/>
    </location>
</feature>
<dbReference type="Proteomes" id="UP000256328">
    <property type="component" value="Unassembled WGS sequence"/>
</dbReference>